<dbReference type="InterPro" id="IPR048394">
    <property type="entry name" value="FakA-like_M"/>
</dbReference>
<dbReference type="Proteomes" id="UP001622612">
    <property type="component" value="Chromosome"/>
</dbReference>
<protein>
    <submittedName>
        <fullName evidence="2">DAK2 domain-containing protein</fullName>
    </submittedName>
</protein>
<dbReference type="Gene3D" id="1.25.40.340">
    <property type="match status" value="1"/>
</dbReference>
<dbReference type="InterPro" id="IPR036117">
    <property type="entry name" value="DhaL_dom_sf"/>
</dbReference>
<dbReference type="Pfam" id="PF02734">
    <property type="entry name" value="Dak2"/>
    <property type="match status" value="1"/>
</dbReference>
<dbReference type="InterPro" id="IPR004007">
    <property type="entry name" value="DhaL_dom"/>
</dbReference>
<feature type="domain" description="DhaL" evidence="1">
    <location>
        <begin position="7"/>
        <end position="200"/>
    </location>
</feature>
<name>A0ABZ2TM18_9BACT</name>
<dbReference type="SMART" id="SM01120">
    <property type="entry name" value="Dak2"/>
    <property type="match status" value="1"/>
</dbReference>
<dbReference type="PANTHER" id="PTHR33434:SF4">
    <property type="entry name" value="PHOSPHATASE PROTEIN"/>
    <property type="match status" value="1"/>
</dbReference>
<dbReference type="RefSeq" id="WP_405311754.1">
    <property type="nucleotide sequence ID" value="NZ_CP088155.1"/>
</dbReference>
<proteinExistence type="predicted"/>
<dbReference type="Pfam" id="PF21645">
    <property type="entry name" value="FakA-like_M"/>
    <property type="match status" value="1"/>
</dbReference>
<evidence type="ECO:0000313" key="3">
    <source>
        <dbReference type="Proteomes" id="UP001622612"/>
    </source>
</evidence>
<dbReference type="PANTHER" id="PTHR33434">
    <property type="entry name" value="DEGV DOMAIN-CONTAINING PROTEIN DR_1986-RELATED"/>
    <property type="match status" value="1"/>
</dbReference>
<dbReference type="InterPro" id="IPR019986">
    <property type="entry name" value="YloV-like"/>
</dbReference>
<reference evidence="2" key="1">
    <citation type="submission" date="2021-11" db="EMBL/GenBank/DDBJ databases">
        <title>The first genome sequence of unculturable Mycoplasma faucium obtained by de novo assembly of metagenomic reads.</title>
        <authorList>
            <person name="Sabat A.J."/>
            <person name="Bathoorn E."/>
            <person name="Akkerboom V."/>
            <person name="Friedrich A.W."/>
        </authorList>
    </citation>
    <scope>NUCLEOTIDE SEQUENCE [LARGE SCALE GENOMIC DNA]</scope>
    <source>
        <strain evidence="2">UMCG-MFM1</strain>
    </source>
</reference>
<dbReference type="InterPro" id="IPR033470">
    <property type="entry name" value="FakA-like_C"/>
</dbReference>
<dbReference type="EMBL" id="CP088155">
    <property type="protein sequence ID" value="WYM97349.1"/>
    <property type="molecule type" value="Genomic_DNA"/>
</dbReference>
<gene>
    <name evidence="2" type="ORF">LQ356_00425</name>
</gene>
<dbReference type="Pfam" id="PF13684">
    <property type="entry name" value="FakA-like_C"/>
    <property type="match status" value="1"/>
</dbReference>
<keyword evidence="3" id="KW-1185">Reference proteome</keyword>
<dbReference type="SUPFAM" id="SSF101473">
    <property type="entry name" value="DhaL-like"/>
    <property type="match status" value="1"/>
</dbReference>
<dbReference type="NCBIfam" id="TIGR03599">
    <property type="entry name" value="YloV"/>
    <property type="match status" value="1"/>
</dbReference>
<organism evidence="2 3">
    <name type="scientific">Metamycoplasma faucium</name>
    <dbReference type="NCBI Taxonomy" id="56142"/>
    <lineage>
        <taxon>Bacteria</taxon>
        <taxon>Bacillati</taxon>
        <taxon>Mycoplasmatota</taxon>
        <taxon>Mycoplasmoidales</taxon>
        <taxon>Metamycoplasmataceae</taxon>
        <taxon>Metamycoplasma</taxon>
    </lineage>
</organism>
<dbReference type="InterPro" id="IPR050270">
    <property type="entry name" value="DegV_domain_contain"/>
</dbReference>
<evidence type="ECO:0000313" key="2">
    <source>
        <dbReference type="EMBL" id="WYM97349.1"/>
    </source>
</evidence>
<sequence length="547" mass="60500">MNKITGIEWKEAIISGANNLENKKNSINALNVFPVPDGDTGSNMAMTIMAAKSELEKTEKVNDISVISKLISQNMLLGARGNSGVILSQIFKGFSKSFQDKKEVTIIDMVEAFSIAAKTAYSAVLKPVEGTILTVIRQVSEDLKEKISINYDFNELFKEVVLLARNSCDNTPNLLQVLKDVGVTDSGAEGLFAIFEGMSLYFQDKPVSVNDNNEDVKKFISDTEVYNGEFGYCTEFILDIDNPKKFNKEEITQKLEKNGSSMVIVQDDNLFKVHIHTKKPGSILNLVNSFGQFVKIKIENMTIQANNSKDNANNFNNKIKDDLNRISNIKKCGLISCNYGQGIINLAKEYGADFVVEGGQTNNPSTKDLVNAIQSVNAKTIFILPNNSNIILSAQQAATIVNDKKIVIIPTKSQAQCLSVIMSFSQENSETENQLLMKSTLKNIKYAEIAPSIKDVKINGVKIKKGEYMAVVQNKIVGTSKTYNESAKIALEKMLSIDSQIVTIIYGQDASEADAKELAIYLETNYGIETQIYSGEQKIYPYFISVE</sequence>
<evidence type="ECO:0000259" key="1">
    <source>
        <dbReference type="PROSITE" id="PS51480"/>
    </source>
</evidence>
<accession>A0ABZ2TM18</accession>
<dbReference type="PROSITE" id="PS51480">
    <property type="entry name" value="DHAL"/>
    <property type="match status" value="1"/>
</dbReference>
<dbReference type="SMART" id="SM01121">
    <property type="entry name" value="Dak1_2"/>
    <property type="match status" value="1"/>
</dbReference>